<keyword evidence="2" id="KW-1185">Reference proteome</keyword>
<dbReference type="RefSeq" id="WP_014269715.1">
    <property type="nucleotide sequence ID" value="NC_016633.1"/>
</dbReference>
<protein>
    <submittedName>
        <fullName evidence="1">Uncharacterized protein</fullName>
    </submittedName>
</protein>
<evidence type="ECO:0000313" key="2">
    <source>
        <dbReference type="Proteomes" id="UP000005632"/>
    </source>
</evidence>
<evidence type="ECO:0000313" key="1">
    <source>
        <dbReference type="EMBL" id="AEV28866.1"/>
    </source>
</evidence>
<sequence length="70" mass="8241">MVSQARRESKEEKDDVRDAYVMAQVVELSCIIRFLFDVRCFWNTCLANAFTIHSSKTDNECRSLFLSLFR</sequence>
<dbReference type="AlphaFoldDB" id="G8QRT3"/>
<dbReference type="EMBL" id="CP003155">
    <property type="protein sequence ID" value="AEV28866.1"/>
    <property type="molecule type" value="Genomic_DNA"/>
</dbReference>
<reference evidence="1 2" key="1">
    <citation type="submission" date="2011-11" db="EMBL/GenBank/DDBJ databases">
        <title>Complete sequence of Spirochaeta sp. grapes.</title>
        <authorList>
            <consortium name="US DOE Joint Genome Institute"/>
            <person name="Lucas S."/>
            <person name="Han J."/>
            <person name="Lapidus A."/>
            <person name="Cheng J.-F."/>
            <person name="Goodwin L."/>
            <person name="Pitluck S."/>
            <person name="Peters L."/>
            <person name="Ovchinnikova G."/>
            <person name="Munk A.C."/>
            <person name="Detter J.C."/>
            <person name="Han C."/>
            <person name="Tapia R."/>
            <person name="Land M."/>
            <person name="Hauser L."/>
            <person name="Kyrpides N."/>
            <person name="Ivanova N."/>
            <person name="Pagani I."/>
            <person name="Ritalahtilisa K."/>
            <person name="Loeffler F."/>
            <person name="Woyke T."/>
        </authorList>
    </citation>
    <scope>NUCLEOTIDE SEQUENCE [LARGE SCALE GENOMIC DNA]</scope>
    <source>
        <strain evidence="2">ATCC BAA-1885 / DSM 22778 / Grapes</strain>
    </source>
</reference>
<organism evidence="1 2">
    <name type="scientific">Sphaerochaeta pleomorpha (strain ATCC BAA-1885 / DSM 22778 / Grapes)</name>
    <dbReference type="NCBI Taxonomy" id="158190"/>
    <lineage>
        <taxon>Bacteria</taxon>
        <taxon>Pseudomonadati</taxon>
        <taxon>Spirochaetota</taxon>
        <taxon>Spirochaetia</taxon>
        <taxon>Spirochaetales</taxon>
        <taxon>Sphaerochaetaceae</taxon>
        <taxon>Sphaerochaeta</taxon>
    </lineage>
</organism>
<gene>
    <name evidence="1" type="ordered locus">SpiGrapes_1042</name>
</gene>
<accession>G8QRT3</accession>
<dbReference type="STRING" id="158190.SpiGrapes_1042"/>
<dbReference type="Proteomes" id="UP000005632">
    <property type="component" value="Chromosome"/>
</dbReference>
<name>G8QRT3_SPHPG</name>
<dbReference type="KEGG" id="sgp:SpiGrapes_1042"/>
<dbReference type="HOGENOM" id="CLU_2755804_0_0_12"/>
<proteinExistence type="predicted"/>